<dbReference type="Pfam" id="PF04397">
    <property type="entry name" value="LytTR"/>
    <property type="match status" value="1"/>
</dbReference>
<keyword evidence="5" id="KW-0808">Transferase</keyword>
<dbReference type="SMART" id="SM00850">
    <property type="entry name" value="LytTR"/>
    <property type="match status" value="1"/>
</dbReference>
<evidence type="ECO:0000313" key="6">
    <source>
        <dbReference type="Proteomes" id="UP000011058"/>
    </source>
</evidence>
<dbReference type="Pfam" id="PF00072">
    <property type="entry name" value="Response_reg"/>
    <property type="match status" value="1"/>
</dbReference>
<dbReference type="SMART" id="SM00448">
    <property type="entry name" value="REC"/>
    <property type="match status" value="1"/>
</dbReference>
<dbReference type="GO" id="GO:0000160">
    <property type="term" value="P:phosphorelay signal transduction system"/>
    <property type="evidence" value="ECO:0007669"/>
    <property type="project" value="InterPro"/>
</dbReference>
<dbReference type="InterPro" id="IPR011006">
    <property type="entry name" value="CheY-like_superfamily"/>
</dbReference>
<gene>
    <name evidence="5" type="ORF">FAES_4217</name>
</gene>
<dbReference type="EMBL" id="HE796683">
    <property type="protein sequence ID" value="CCH02217.1"/>
    <property type="molecule type" value="Genomic_DNA"/>
</dbReference>
<evidence type="ECO:0000256" key="2">
    <source>
        <dbReference type="PROSITE-ProRule" id="PRU00169"/>
    </source>
</evidence>
<dbReference type="EC" id="2.7.3.-" evidence="5"/>
<feature type="domain" description="HTH LytTR-type" evidence="4">
    <location>
        <begin position="170"/>
        <end position="262"/>
    </location>
</feature>
<dbReference type="InterPro" id="IPR007492">
    <property type="entry name" value="LytTR_DNA-bd_dom"/>
</dbReference>
<dbReference type="PATRIC" id="fig|1166018.3.peg.1171"/>
<keyword evidence="6" id="KW-1185">Reference proteome</keyword>
<evidence type="ECO:0000256" key="1">
    <source>
        <dbReference type="ARBA" id="ARBA00022553"/>
    </source>
</evidence>
<feature type="modified residue" description="4-aspartylphosphate" evidence="2">
    <location>
        <position position="68"/>
    </location>
</feature>
<dbReference type="Proteomes" id="UP000011058">
    <property type="component" value="Chromosome"/>
</dbReference>
<dbReference type="InterPro" id="IPR050595">
    <property type="entry name" value="Bact_response_regulator"/>
</dbReference>
<accession>I0KDL4</accession>
<dbReference type="PROSITE" id="PS50930">
    <property type="entry name" value="HTH_LYTTR"/>
    <property type="match status" value="1"/>
</dbReference>
<dbReference type="CDD" id="cd17534">
    <property type="entry name" value="REC_DC-like"/>
    <property type="match status" value="1"/>
</dbReference>
<dbReference type="PANTHER" id="PTHR44591">
    <property type="entry name" value="STRESS RESPONSE REGULATOR PROTEIN 1"/>
    <property type="match status" value="1"/>
</dbReference>
<dbReference type="InterPro" id="IPR001789">
    <property type="entry name" value="Sig_transdc_resp-reg_receiver"/>
</dbReference>
<evidence type="ECO:0000259" key="4">
    <source>
        <dbReference type="PROSITE" id="PS50930"/>
    </source>
</evidence>
<dbReference type="HOGENOM" id="CLU_000445_14_1_10"/>
<protein>
    <submittedName>
        <fullName evidence="5">Two component transcriptional regulator, LytTR family</fullName>
        <ecNumber evidence="5">2.7.3.-</ecNumber>
    </submittedName>
</protein>
<dbReference type="GO" id="GO:0016740">
    <property type="term" value="F:transferase activity"/>
    <property type="evidence" value="ECO:0007669"/>
    <property type="project" value="UniProtKB-KW"/>
</dbReference>
<dbReference type="KEGG" id="fae:FAES_4217"/>
<evidence type="ECO:0000259" key="3">
    <source>
        <dbReference type="PROSITE" id="PS50110"/>
    </source>
</evidence>
<dbReference type="PROSITE" id="PS50110">
    <property type="entry name" value="RESPONSE_REGULATORY"/>
    <property type="match status" value="1"/>
</dbReference>
<dbReference type="STRING" id="1166018.FAES_4217"/>
<dbReference type="Gene3D" id="3.40.50.2300">
    <property type="match status" value="1"/>
</dbReference>
<evidence type="ECO:0000313" key="5">
    <source>
        <dbReference type="EMBL" id="CCH02217.1"/>
    </source>
</evidence>
<dbReference type="PANTHER" id="PTHR44591:SF24">
    <property type="entry name" value="PROTEIN-GLUTAMATE METHYLESTERASE_PROTEIN-GLUTAMINE GLUTAMINASE 1"/>
    <property type="match status" value="1"/>
</dbReference>
<sequence>MPQVMPFQPSSPDGLPVRLLVVEDDMLIGAKIALLLTSLGYEVTGVVARGEEALHHAETNRPDIVLLDVQLRGTTDGIETAQALHERGAIPVIFVTANTDEATFNRAKATHPYAFIGKPINNLDLQRAIELTLSLLPERTQPPKADVSASLEPSEAPYVLNDRIFVRHIDRMVRIALADILYLEADRNYCHLFTAGQQYTLTTPLKLLVATLPTQQFLRVHRSYMVNLLRVDEVAENRLTVGGKTVPLGHIYRDELLRRIRMV</sequence>
<dbReference type="AlphaFoldDB" id="I0KDL4"/>
<dbReference type="RefSeq" id="WP_015333316.1">
    <property type="nucleotide sequence ID" value="NC_020054.1"/>
</dbReference>
<dbReference type="SUPFAM" id="SSF52172">
    <property type="entry name" value="CheY-like"/>
    <property type="match status" value="1"/>
</dbReference>
<name>I0KDL4_9BACT</name>
<dbReference type="eggNOG" id="COG3279">
    <property type="taxonomic scope" value="Bacteria"/>
</dbReference>
<proteinExistence type="predicted"/>
<keyword evidence="1 2" id="KW-0597">Phosphoprotein</keyword>
<dbReference type="GO" id="GO:0003677">
    <property type="term" value="F:DNA binding"/>
    <property type="evidence" value="ECO:0007669"/>
    <property type="project" value="InterPro"/>
</dbReference>
<organism evidence="5 6">
    <name type="scientific">Fibrella aestuarina BUZ 2</name>
    <dbReference type="NCBI Taxonomy" id="1166018"/>
    <lineage>
        <taxon>Bacteria</taxon>
        <taxon>Pseudomonadati</taxon>
        <taxon>Bacteroidota</taxon>
        <taxon>Cytophagia</taxon>
        <taxon>Cytophagales</taxon>
        <taxon>Spirosomataceae</taxon>
        <taxon>Fibrella</taxon>
    </lineage>
</organism>
<feature type="domain" description="Response regulatory" evidence="3">
    <location>
        <begin position="18"/>
        <end position="133"/>
    </location>
</feature>
<dbReference type="Gene3D" id="2.40.50.1020">
    <property type="entry name" value="LytTr DNA-binding domain"/>
    <property type="match status" value="1"/>
</dbReference>
<reference evidence="5 6" key="1">
    <citation type="journal article" date="2012" name="J. Bacteriol.">
        <title>Genome Sequence of Fibrella aestuarina BUZ 2T, a Filamentous Marine Bacterium.</title>
        <authorList>
            <person name="Filippini M."/>
            <person name="Qi W."/>
            <person name="Blom J."/>
            <person name="Goesmann A."/>
            <person name="Smits T.H."/>
            <person name="Bagheri H.C."/>
        </authorList>
    </citation>
    <scope>NUCLEOTIDE SEQUENCE [LARGE SCALE GENOMIC DNA]</scope>
    <source>
        <strain evidence="6">BUZ 2T</strain>
    </source>
</reference>